<gene>
    <name evidence="2" type="ORF">XAC3562_1760026</name>
</gene>
<protein>
    <submittedName>
        <fullName evidence="2">Uncharacterized protein</fullName>
    </submittedName>
</protein>
<feature type="region of interest" description="Disordered" evidence="1">
    <location>
        <begin position="1"/>
        <end position="39"/>
    </location>
</feature>
<dbReference type="EMBL" id="CCXZ01000086">
    <property type="protein sequence ID" value="CEG15227.1"/>
    <property type="molecule type" value="Genomic_DNA"/>
</dbReference>
<sequence length="267" mass="29476">MADLKADSIGHEESEPAGHGRTHKRVRWHRPSGGKRRPGVLDATRAELVRGLELRQGSIWTRIRHAVIVAGYPIDRALQRVRALRADGAESLLALAVALLYLADVRTGFVGKPRPGGGPWKRYTLADLAQLAYGAQGEADLRRARRALDMMVSLGWAYPTKQVRRHSTDVEGRNLWRSEAAVRRLNLQRLCDMTGTSWLLKRDRMHADQVRGQGTASFVDAQQRREEASRGRSVGKAARAAPPATGDPPVASKNGTQHIADILTLLK</sequence>
<accession>A0A0U5G5L5</accession>
<proteinExistence type="predicted"/>
<feature type="compositionally biased region" description="Basic residues" evidence="1">
    <location>
        <begin position="20"/>
        <end position="38"/>
    </location>
</feature>
<evidence type="ECO:0000256" key="1">
    <source>
        <dbReference type="SAM" id="MobiDB-lite"/>
    </source>
</evidence>
<name>A0A0U5G5L5_XANCI</name>
<feature type="region of interest" description="Disordered" evidence="1">
    <location>
        <begin position="211"/>
        <end position="255"/>
    </location>
</feature>
<evidence type="ECO:0000313" key="2">
    <source>
        <dbReference type="EMBL" id="CEG15227.1"/>
    </source>
</evidence>
<dbReference type="AlphaFoldDB" id="A0A0U5G5L5"/>
<feature type="compositionally biased region" description="Basic and acidic residues" evidence="1">
    <location>
        <begin position="1"/>
        <end position="18"/>
    </location>
</feature>
<comment type="caution">
    <text evidence="2">The sequence shown here is derived from an EMBL/GenBank/DDBJ whole genome shotgun (WGS) entry which is preliminary data.</text>
</comment>
<evidence type="ECO:0000313" key="3">
    <source>
        <dbReference type="Proteomes" id="UP000052230"/>
    </source>
</evidence>
<keyword evidence="3" id="KW-1185">Reference proteome</keyword>
<reference evidence="2 3" key="1">
    <citation type="submission" date="2014-09" db="EMBL/GenBank/DDBJ databases">
        <authorList>
            <person name="Regsiter A."/>
        </authorList>
    </citation>
    <scope>NUCLEOTIDE SEQUENCE [LARGE SCALE GENOMIC DNA]</scope>
</reference>
<organism evidence="2 3">
    <name type="scientific">Xanthomonas citri pv. citri</name>
    <dbReference type="NCBI Taxonomy" id="611301"/>
    <lineage>
        <taxon>Bacteria</taxon>
        <taxon>Pseudomonadati</taxon>
        <taxon>Pseudomonadota</taxon>
        <taxon>Gammaproteobacteria</taxon>
        <taxon>Lysobacterales</taxon>
        <taxon>Lysobacteraceae</taxon>
        <taxon>Xanthomonas</taxon>
    </lineage>
</organism>
<dbReference type="Proteomes" id="UP000052230">
    <property type="component" value="Unassembled WGS sequence"/>
</dbReference>